<dbReference type="InterPro" id="IPR038717">
    <property type="entry name" value="Tc1-like_DDE_dom"/>
</dbReference>
<dbReference type="EMBL" id="WDED01000022">
    <property type="protein sequence ID" value="KAB6146704.1"/>
    <property type="molecule type" value="Genomic_DNA"/>
</dbReference>
<dbReference type="AlphaFoldDB" id="A0A7J5PVS0"/>
<dbReference type="Gene3D" id="3.30.420.10">
    <property type="entry name" value="Ribonuclease H-like superfamily/Ribonuclease H"/>
    <property type="match status" value="1"/>
</dbReference>
<dbReference type="GO" id="GO:0003676">
    <property type="term" value="F:nucleic acid binding"/>
    <property type="evidence" value="ECO:0007669"/>
    <property type="project" value="InterPro"/>
</dbReference>
<reference evidence="3" key="2">
    <citation type="submission" date="2023-08" db="EMBL/GenBank/DDBJ databases">
        <title>Mucin Metabolism Genes Underlie the Key Renovations of Bacteroides xylanisolvens Genomes in Captive Great Apes.</title>
        <authorList>
            <person name="Nishida A.H."/>
        </authorList>
    </citation>
    <scope>NUCLEOTIDE SEQUENCE</scope>
    <source>
        <strain evidence="3">P13.H9</strain>
    </source>
</reference>
<evidence type="ECO:0000259" key="1">
    <source>
        <dbReference type="Pfam" id="PF13358"/>
    </source>
</evidence>
<sequence>MFYFPPYSPRLNVAETIWRMLKRQWIKNEGYIEVQQFFYATQKALAALEKNLLINFKHIDN</sequence>
<organism evidence="2 4">
    <name type="scientific">Bacteroides xylanisolvens</name>
    <dbReference type="NCBI Taxonomy" id="371601"/>
    <lineage>
        <taxon>Bacteria</taxon>
        <taxon>Pseudomonadati</taxon>
        <taxon>Bacteroidota</taxon>
        <taxon>Bacteroidia</taxon>
        <taxon>Bacteroidales</taxon>
        <taxon>Bacteroidaceae</taxon>
        <taxon>Bacteroides</taxon>
    </lineage>
</organism>
<dbReference type="RefSeq" id="WP_151935046.1">
    <property type="nucleotide sequence ID" value="NZ_JAIWXB010000011.1"/>
</dbReference>
<evidence type="ECO:0000313" key="4">
    <source>
        <dbReference type="Proteomes" id="UP000434604"/>
    </source>
</evidence>
<comment type="caution">
    <text evidence="2">The sequence shown here is derived from an EMBL/GenBank/DDBJ whole genome shotgun (WGS) entry which is preliminary data.</text>
</comment>
<evidence type="ECO:0000313" key="3">
    <source>
        <dbReference type="EMBL" id="MCA4703641.1"/>
    </source>
</evidence>
<reference evidence="2 4" key="1">
    <citation type="journal article" date="2019" name="Nat. Med.">
        <title>A library of human gut bacterial isolates paired with longitudinal multiomics data enables mechanistic microbiome research.</title>
        <authorList>
            <person name="Poyet M."/>
            <person name="Groussin M."/>
            <person name="Gibbons S.M."/>
            <person name="Avila-Pacheco J."/>
            <person name="Jiang X."/>
            <person name="Kearney S.M."/>
            <person name="Perrotta A.R."/>
            <person name="Berdy B."/>
            <person name="Zhao S."/>
            <person name="Lieberman T.D."/>
            <person name="Swanson P.K."/>
            <person name="Smith M."/>
            <person name="Roesemann S."/>
            <person name="Alexander J.E."/>
            <person name="Rich S.A."/>
            <person name="Livny J."/>
            <person name="Vlamakis H."/>
            <person name="Clish C."/>
            <person name="Bullock K."/>
            <person name="Deik A."/>
            <person name="Scott J."/>
            <person name="Pierce K.A."/>
            <person name="Xavier R.J."/>
            <person name="Alm E.J."/>
        </authorList>
    </citation>
    <scope>NUCLEOTIDE SEQUENCE [LARGE SCALE GENOMIC DNA]</scope>
    <source>
        <strain evidence="2 4">BIOML-A58</strain>
    </source>
</reference>
<protein>
    <submittedName>
        <fullName evidence="3">Transposase</fullName>
    </submittedName>
</protein>
<dbReference type="Proteomes" id="UP000434604">
    <property type="component" value="Unassembled WGS sequence"/>
</dbReference>
<dbReference type="Proteomes" id="UP001198461">
    <property type="component" value="Unassembled WGS sequence"/>
</dbReference>
<gene>
    <name evidence="2" type="ORF">GA398_15005</name>
    <name evidence="3" type="ORF">LD004_08425</name>
</gene>
<accession>A0A7J5PVS0</accession>
<dbReference type="Pfam" id="PF13358">
    <property type="entry name" value="DDE_3"/>
    <property type="match status" value="1"/>
</dbReference>
<dbReference type="EMBL" id="JAIWYE010000017">
    <property type="protein sequence ID" value="MCA4703641.1"/>
    <property type="molecule type" value="Genomic_DNA"/>
</dbReference>
<evidence type="ECO:0000313" key="2">
    <source>
        <dbReference type="EMBL" id="KAB6146704.1"/>
    </source>
</evidence>
<name>A0A7J5PVS0_9BACE</name>
<proteinExistence type="predicted"/>
<dbReference type="InterPro" id="IPR036397">
    <property type="entry name" value="RNaseH_sf"/>
</dbReference>
<feature type="domain" description="Tc1-like transposase DDE" evidence="1">
    <location>
        <begin position="2"/>
        <end position="33"/>
    </location>
</feature>